<gene>
    <name evidence="2" type="ORF">GF068_09670</name>
</gene>
<evidence type="ECO:0000256" key="1">
    <source>
        <dbReference type="SAM" id="SignalP"/>
    </source>
</evidence>
<dbReference type="OrthoDB" id="5510294at2"/>
<evidence type="ECO:0008006" key="4">
    <source>
        <dbReference type="Google" id="ProtNLM"/>
    </source>
</evidence>
<keyword evidence="1" id="KW-0732">Signal</keyword>
<keyword evidence="3" id="KW-1185">Reference proteome</keyword>
<feature type="chain" id="PRO_5027034660" description="Lipoprotein" evidence="1">
    <location>
        <begin position="20"/>
        <end position="261"/>
    </location>
</feature>
<dbReference type="Proteomes" id="UP000440224">
    <property type="component" value="Unassembled WGS sequence"/>
</dbReference>
<protein>
    <recommendedName>
        <fullName evidence="4">Lipoprotein</fullName>
    </recommendedName>
</protein>
<comment type="caution">
    <text evidence="2">The sequence shown here is derived from an EMBL/GenBank/DDBJ whole genome shotgun (WGS) entry which is preliminary data.</text>
</comment>
<feature type="signal peptide" evidence="1">
    <location>
        <begin position="1"/>
        <end position="19"/>
    </location>
</feature>
<name>A0A6N7PPS3_9BACT</name>
<evidence type="ECO:0000313" key="2">
    <source>
        <dbReference type="EMBL" id="MRG92195.1"/>
    </source>
</evidence>
<proteinExistence type="predicted"/>
<reference evidence="2 3" key="1">
    <citation type="submission" date="2019-10" db="EMBL/GenBank/DDBJ databases">
        <title>A soil myxobacterium in the family Polyangiaceae.</title>
        <authorList>
            <person name="Li Y."/>
            <person name="Wang J."/>
        </authorList>
    </citation>
    <scope>NUCLEOTIDE SEQUENCE [LARGE SCALE GENOMIC DNA]</scope>
    <source>
        <strain evidence="2 3">DSM 14734</strain>
    </source>
</reference>
<dbReference type="AlphaFoldDB" id="A0A6N7PPS3"/>
<accession>A0A6N7PPS3</accession>
<dbReference type="RefSeq" id="WP_153819020.1">
    <property type="nucleotide sequence ID" value="NZ_WJIE01000002.1"/>
</dbReference>
<evidence type="ECO:0000313" key="3">
    <source>
        <dbReference type="Proteomes" id="UP000440224"/>
    </source>
</evidence>
<dbReference type="EMBL" id="WJIE01000002">
    <property type="protein sequence ID" value="MRG92195.1"/>
    <property type="molecule type" value="Genomic_DNA"/>
</dbReference>
<organism evidence="2 3">
    <name type="scientific">Polyangium spumosum</name>
    <dbReference type="NCBI Taxonomy" id="889282"/>
    <lineage>
        <taxon>Bacteria</taxon>
        <taxon>Pseudomonadati</taxon>
        <taxon>Myxococcota</taxon>
        <taxon>Polyangia</taxon>
        <taxon>Polyangiales</taxon>
        <taxon>Polyangiaceae</taxon>
        <taxon>Polyangium</taxon>
    </lineage>
</organism>
<sequence>MTSLFALALVGAASLVGCGDDTNNTTGGNNTPPVALDDLGTRTAEAFCEQVYSCCTMAEMDTVFANLMPKPTNEAECVQSFKAFYDMSVLADLKAAVAAGRLEYDGALAASCFAKVDCGTLGAAPDPECENVFAGKVADGGDCANDTECAGATSVCLGDSSMQDGKCGAPGAVGAACSFDDECATGYCSFSSNMCEEKKALGEACSGGGCKDSYCDFMASVCTARKADGEACTFFDECQSGNCDAMAKTCAPEPAPICDGM</sequence>